<dbReference type="InterPro" id="IPR013443">
    <property type="entry name" value="CRISPR-assoc_prot_Csx16"/>
</dbReference>
<dbReference type="Pfam" id="PF09652">
    <property type="entry name" value="Cas_VVA1548"/>
    <property type="match status" value="1"/>
</dbReference>
<keyword evidence="3" id="KW-1185">Reference proteome</keyword>
<evidence type="ECO:0000313" key="2">
    <source>
        <dbReference type="EMBL" id="VVZ94639.1"/>
    </source>
</evidence>
<proteinExistence type="predicted"/>
<organism evidence="2 3">
    <name type="scientific">Halomonas lysinitropha</name>
    <dbReference type="NCBI Taxonomy" id="2607506"/>
    <lineage>
        <taxon>Bacteria</taxon>
        <taxon>Pseudomonadati</taxon>
        <taxon>Pseudomonadota</taxon>
        <taxon>Gammaproteobacteria</taxon>
        <taxon>Oceanospirillales</taxon>
        <taxon>Halomonadaceae</taxon>
        <taxon>Halomonas</taxon>
    </lineage>
</organism>
<dbReference type="NCBIfam" id="TIGR02620">
    <property type="entry name" value="cas_VVA1548"/>
    <property type="match status" value="1"/>
</dbReference>
<gene>
    <name evidence="2" type="ORF">HALO32_00694</name>
</gene>
<dbReference type="Proteomes" id="UP000326725">
    <property type="component" value="Unassembled WGS sequence"/>
</dbReference>
<feature type="region of interest" description="Disordered" evidence="1">
    <location>
        <begin position="1"/>
        <end position="20"/>
    </location>
</feature>
<protein>
    <submittedName>
        <fullName evidence="2">CRISPR-associated protein (Cas_VVA1548)</fullName>
    </submittedName>
</protein>
<evidence type="ECO:0000313" key="3">
    <source>
        <dbReference type="Proteomes" id="UP000326725"/>
    </source>
</evidence>
<reference evidence="2 3" key="1">
    <citation type="submission" date="2019-09" db="EMBL/GenBank/DDBJ databases">
        <authorList>
            <person name="Criscuolo A."/>
        </authorList>
    </citation>
    <scope>NUCLEOTIDE SEQUENCE [LARGE SCALE GENOMIC DNA]</scope>
    <source>
        <strain evidence="3">3(2)</strain>
    </source>
</reference>
<evidence type="ECO:0000256" key="1">
    <source>
        <dbReference type="SAM" id="MobiDB-lite"/>
    </source>
</evidence>
<dbReference type="RefSeq" id="WP_225809714.1">
    <property type="nucleotide sequence ID" value="NZ_CABVOU010000021.1"/>
</dbReference>
<sequence>MAHTRFSAEQNGAISPPFAADGDDMDVTTFFVSRHPGALEWLLQQGIDVDHYHVHLDPREVTAGDIVIGTLPIHIAADITAKGADYWHLSLNLPVELRGCELTAELMAHYGARLERFGILRLSDRL</sequence>
<accession>A0A5K1I9W8</accession>
<dbReference type="AlphaFoldDB" id="A0A5K1I9W8"/>
<name>A0A5K1I9W8_9GAMM</name>
<dbReference type="EMBL" id="CABVOU010000021">
    <property type="protein sequence ID" value="VVZ94639.1"/>
    <property type="molecule type" value="Genomic_DNA"/>
</dbReference>